<dbReference type="InterPro" id="IPR025110">
    <property type="entry name" value="AMP-bd_C"/>
</dbReference>
<dbReference type="EMBL" id="JARIHO010000052">
    <property type="protein sequence ID" value="KAJ7321145.1"/>
    <property type="molecule type" value="Genomic_DNA"/>
</dbReference>
<evidence type="ECO:0000313" key="5">
    <source>
        <dbReference type="EMBL" id="KAJ7321145.1"/>
    </source>
</evidence>
<gene>
    <name evidence="5" type="ORF">DFH08DRAFT_889999</name>
</gene>
<name>A0AAD6ZGL0_9AGAR</name>
<dbReference type="SUPFAM" id="SSF56801">
    <property type="entry name" value="Acetyl-CoA synthetase-like"/>
    <property type="match status" value="1"/>
</dbReference>
<keyword evidence="2" id="KW-0436">Ligase</keyword>
<feature type="domain" description="AMP-binding enzyme C-terminal" evidence="4">
    <location>
        <begin position="463"/>
        <end position="548"/>
    </location>
</feature>
<comment type="similarity">
    <text evidence="1">Belongs to the ATP-dependent AMP-binding enzyme family.</text>
</comment>
<evidence type="ECO:0000313" key="6">
    <source>
        <dbReference type="Proteomes" id="UP001218218"/>
    </source>
</evidence>
<dbReference type="Proteomes" id="UP001218218">
    <property type="component" value="Unassembled WGS sequence"/>
</dbReference>
<dbReference type="Gene3D" id="2.30.38.10">
    <property type="entry name" value="Luciferase, Domain 3"/>
    <property type="match status" value="1"/>
</dbReference>
<evidence type="ECO:0000256" key="1">
    <source>
        <dbReference type="ARBA" id="ARBA00006432"/>
    </source>
</evidence>
<evidence type="ECO:0000256" key="2">
    <source>
        <dbReference type="ARBA" id="ARBA00022598"/>
    </source>
</evidence>
<dbReference type="PROSITE" id="PS00455">
    <property type="entry name" value="AMP_BINDING"/>
    <property type="match status" value="1"/>
</dbReference>
<dbReference type="InterPro" id="IPR045851">
    <property type="entry name" value="AMP-bd_C_sf"/>
</dbReference>
<proteinExistence type="inferred from homology"/>
<dbReference type="GO" id="GO:0016405">
    <property type="term" value="F:CoA-ligase activity"/>
    <property type="evidence" value="ECO:0007669"/>
    <property type="project" value="TreeGrafter"/>
</dbReference>
<dbReference type="Gene3D" id="3.30.300.30">
    <property type="match status" value="1"/>
</dbReference>
<dbReference type="AlphaFoldDB" id="A0AAD6ZGL0"/>
<protein>
    <submittedName>
        <fullName evidence="5">Uncharacterized protein</fullName>
    </submittedName>
</protein>
<sequence>MPIHSLYPPLPPVPDANVVHTMFGRPDQAEWPDYTIHVEEKTGRKRTYKHFLKQVELGATALGAKLSHGGLGLNGDGDEMIGLMGDNSLEYIDIILSLLMVTTPFALISAYSTRFELVHALKVTKVTRVFVDAKLLDNVLAAIEDPDVHITPDKIYILSGQPVNGRKSFGQIVDLVMRNKVPLEPVRPAKKDTLAYLLMSSGTSGLPKAVMITHGNDTFSHYQLTVINQLAVPFLGPRATMQIIVGVLPMFHTYGLHAYVLRATLAPATYVILEKWNTVQYLKTITKYRATTLTLIPSAIHQLVNHPDIKTTDLSSVNIIISGAAYLPPELAAQMKSFLNEKSVVEQMYGLSESTLVPFTRPTEGMLNMPANTTGILVPGLTARIVREDGTDAATGEAGELWLRGDNIVRGYWNNSQANANTFVDGWLRTGDRFSADAKGYFFFADRAKDTLKVSGTQVSPMEIEDVLFAHPEKLISDVSVAGVSGGRTDDEKVPRAWIVLSSSGQKKGPAAVITALEQWHRESLSKYKWLRGGIEVVKEIPKTPTGKIMRRVLQEEYERRAKKSWAKL</sequence>
<keyword evidence="6" id="KW-1185">Reference proteome</keyword>
<dbReference type="InterPro" id="IPR020845">
    <property type="entry name" value="AMP-binding_CS"/>
</dbReference>
<reference evidence="5" key="1">
    <citation type="submission" date="2023-03" db="EMBL/GenBank/DDBJ databases">
        <title>Massive genome expansion in bonnet fungi (Mycena s.s.) driven by repeated elements and novel gene families across ecological guilds.</title>
        <authorList>
            <consortium name="Lawrence Berkeley National Laboratory"/>
            <person name="Harder C.B."/>
            <person name="Miyauchi S."/>
            <person name="Viragh M."/>
            <person name="Kuo A."/>
            <person name="Thoen E."/>
            <person name="Andreopoulos B."/>
            <person name="Lu D."/>
            <person name="Skrede I."/>
            <person name="Drula E."/>
            <person name="Henrissat B."/>
            <person name="Morin E."/>
            <person name="Kohler A."/>
            <person name="Barry K."/>
            <person name="LaButti K."/>
            <person name="Morin E."/>
            <person name="Salamov A."/>
            <person name="Lipzen A."/>
            <person name="Mereny Z."/>
            <person name="Hegedus B."/>
            <person name="Baldrian P."/>
            <person name="Stursova M."/>
            <person name="Weitz H."/>
            <person name="Taylor A."/>
            <person name="Grigoriev I.V."/>
            <person name="Nagy L.G."/>
            <person name="Martin F."/>
            <person name="Kauserud H."/>
        </authorList>
    </citation>
    <scope>NUCLEOTIDE SEQUENCE</scope>
    <source>
        <strain evidence="5">CBHHK002</strain>
    </source>
</reference>
<evidence type="ECO:0000259" key="3">
    <source>
        <dbReference type="Pfam" id="PF00501"/>
    </source>
</evidence>
<dbReference type="PANTHER" id="PTHR24096:SF149">
    <property type="entry name" value="AMP-BINDING DOMAIN-CONTAINING PROTEIN-RELATED"/>
    <property type="match status" value="1"/>
</dbReference>
<dbReference type="InterPro" id="IPR000873">
    <property type="entry name" value="AMP-dep_synth/lig_dom"/>
</dbReference>
<dbReference type="Pfam" id="PF13193">
    <property type="entry name" value="AMP-binding_C"/>
    <property type="match status" value="1"/>
</dbReference>
<accession>A0AAD6ZGL0</accession>
<feature type="domain" description="AMP-dependent synthetase/ligase" evidence="3">
    <location>
        <begin position="29"/>
        <end position="413"/>
    </location>
</feature>
<evidence type="ECO:0000259" key="4">
    <source>
        <dbReference type="Pfam" id="PF13193"/>
    </source>
</evidence>
<dbReference type="Pfam" id="PF00501">
    <property type="entry name" value="AMP-binding"/>
    <property type="match status" value="1"/>
</dbReference>
<dbReference type="PANTHER" id="PTHR24096">
    <property type="entry name" value="LONG-CHAIN-FATTY-ACID--COA LIGASE"/>
    <property type="match status" value="1"/>
</dbReference>
<organism evidence="5 6">
    <name type="scientific">Mycena albidolilacea</name>
    <dbReference type="NCBI Taxonomy" id="1033008"/>
    <lineage>
        <taxon>Eukaryota</taxon>
        <taxon>Fungi</taxon>
        <taxon>Dikarya</taxon>
        <taxon>Basidiomycota</taxon>
        <taxon>Agaricomycotina</taxon>
        <taxon>Agaricomycetes</taxon>
        <taxon>Agaricomycetidae</taxon>
        <taxon>Agaricales</taxon>
        <taxon>Marasmiineae</taxon>
        <taxon>Mycenaceae</taxon>
        <taxon>Mycena</taxon>
    </lineage>
</organism>
<dbReference type="Gene3D" id="3.40.50.980">
    <property type="match status" value="2"/>
</dbReference>
<comment type="caution">
    <text evidence="5">The sequence shown here is derived from an EMBL/GenBank/DDBJ whole genome shotgun (WGS) entry which is preliminary data.</text>
</comment>